<name>A2BKV9_HYPBU</name>
<dbReference type="Pfam" id="PF04473">
    <property type="entry name" value="DUF553"/>
    <property type="match status" value="1"/>
</dbReference>
<dbReference type="OrthoDB" id="86147at2157"/>
<evidence type="ECO:0000313" key="5">
    <source>
        <dbReference type="EMBL" id="ABM80620.1"/>
    </source>
</evidence>
<dbReference type="HOGENOM" id="CLU_311835_0_0_2"/>
<evidence type="ECO:0000313" key="6">
    <source>
        <dbReference type="Proteomes" id="UP000002593"/>
    </source>
</evidence>
<dbReference type="KEGG" id="hbu:Hbut_0766"/>
<gene>
    <name evidence="5" type="ordered locus">Hbut_0766</name>
</gene>
<reference evidence="5 6" key="1">
    <citation type="journal article" date="2007" name="Archaea">
        <title>The genome of Hyperthermus butylicus: a sulfur-reducing, peptide fermenting, neutrophilic Crenarchaeote growing up to 108 degrees C.</title>
        <authorList>
            <person name="Brugger K."/>
            <person name="Chen L."/>
            <person name="Stark M."/>
            <person name="Zibat A."/>
            <person name="Redder P."/>
            <person name="Ruepp A."/>
            <person name="Awayez M."/>
            <person name="She Q."/>
            <person name="Garrett R.A."/>
            <person name="Klenk H.P."/>
        </authorList>
    </citation>
    <scope>NUCLEOTIDE SEQUENCE [LARGE SCALE GENOMIC DNA]</scope>
    <source>
        <strain evidence="6">DSM 5456 / JCM 9403 / PLM1-5</strain>
    </source>
</reference>
<evidence type="ECO:0000256" key="2">
    <source>
        <dbReference type="SAM" id="Coils"/>
    </source>
</evidence>
<dbReference type="Proteomes" id="UP000002593">
    <property type="component" value="Chromosome"/>
</dbReference>
<dbReference type="eggNOG" id="arCOG02164">
    <property type="taxonomic scope" value="Archaea"/>
</dbReference>
<protein>
    <recommendedName>
        <fullName evidence="4">Transglutaminase-like domain-containing protein</fullName>
    </recommendedName>
</protein>
<feature type="compositionally biased region" description="Polar residues" evidence="3">
    <location>
        <begin position="55"/>
        <end position="69"/>
    </location>
</feature>
<comment type="similarity">
    <text evidence="1">Belongs to the UPF0252 family.</text>
</comment>
<dbReference type="EMBL" id="CP000493">
    <property type="protein sequence ID" value="ABM80620.1"/>
    <property type="molecule type" value="Genomic_DNA"/>
</dbReference>
<feature type="domain" description="Transglutaminase-like" evidence="4">
    <location>
        <begin position="561"/>
        <end position="690"/>
    </location>
</feature>
<dbReference type="InterPro" id="IPR007562">
    <property type="entry name" value="Transglutaminase-like_domain"/>
</dbReference>
<dbReference type="GeneID" id="4782343"/>
<feature type="coiled-coil region" evidence="2">
    <location>
        <begin position="259"/>
        <end position="342"/>
    </location>
</feature>
<dbReference type="RefSeq" id="WP_011821938.1">
    <property type="nucleotide sequence ID" value="NC_008818.1"/>
</dbReference>
<sequence>MAGRAKLIAAFVALAVSLAYFASPDTVTSMIIDAARTVYELVQGLTGGGEAPAAQPSTAQPLQAPSSATVPPGTQEPSSEFTVRVEELKKLLEQLQLVPLVSEEASRLLSQLDSLVSAVESGTATPDEALERLGELEDASRLLASRVEEYVGEAVTKAEQVAEEARSLVAGNETMARVLEQVLSVLEEAVRTAREALAAGRHAEAYTAARQALEVAGMLEESLPLYQMALQLLSKAEQLASEARRVSSAALNASTWDALAAAEEAAAAAVEARARLLEALGSFPPNATLVEEAAGLLESASARLSEAEAMLSAEAPAVGEAVGTLERMLKQAKSRLAEAFRAVELVGDKGVKQYLEARLETIRQALSILEDYVARAEQLPPQQLAAAIHAAAAVAGDVEQVKLLATSWAAVLQTVKPRLYVNPANGWLVADVPGTIDAIAFYRANSPEPVLVVRAFNVEDTVAEIDPVMAQFSPLHSRLAVGLSELAGRLKPGRYLVVVAATDPATGELVEAYRGEIVVENEGSVTIARQLEGNPVFSPCSNVSPYRTAILCGYTPSTLAIISLEVYGAYKPTSSAEAAWRVLEWVGRSFTYDTSKAETVPTRIYTPLEMLSTRHGICSDYAVFTAAALLAGGVERAQVVVMPATNHAVAAVEAEGTLLLLDQHLPPIEPGDYVEYVAPKLKENPTVTVYNVEMQGGQTGIPVVTAWFDTRLSTLDTYPEDRLPDEVFTDAAERAAARLGMELNPVLKTVIEQGLAYHVKIVYGLWLGTVTSKPVPVTVYYTPILRSYWEEYITSILAETVEQGYPEAVEGQGSMAALHKIVVVGDGSGDAFYVYAVPLVGLRIDYSVKDGKAVLQVKPSGDISLLVYDAETKQPAAGVVRPGYMYTTIPYIEADEWTCTPAGCTIVFSLKELAQHLQPGRSYTLTVWINKHLVYAIPLQS</sequence>
<evidence type="ECO:0000256" key="3">
    <source>
        <dbReference type="SAM" id="MobiDB-lite"/>
    </source>
</evidence>
<feature type="region of interest" description="Disordered" evidence="3">
    <location>
        <begin position="46"/>
        <end position="78"/>
    </location>
</feature>
<keyword evidence="6" id="KW-1185">Reference proteome</keyword>
<dbReference type="SUPFAM" id="SSF54001">
    <property type="entry name" value="Cysteine proteinases"/>
    <property type="match status" value="1"/>
</dbReference>
<dbReference type="EnsemblBacteria" id="ABM80620">
    <property type="protein sequence ID" value="ABM80620"/>
    <property type="gene ID" value="Hbut_0766"/>
</dbReference>
<organism evidence="5 6">
    <name type="scientific">Hyperthermus butylicus (strain DSM 5456 / JCM 9403 / PLM1-5)</name>
    <dbReference type="NCBI Taxonomy" id="415426"/>
    <lineage>
        <taxon>Archaea</taxon>
        <taxon>Thermoproteota</taxon>
        <taxon>Thermoprotei</taxon>
        <taxon>Desulfurococcales</taxon>
        <taxon>Pyrodictiaceae</taxon>
        <taxon>Hyperthermus</taxon>
    </lineage>
</organism>
<dbReference type="Gene3D" id="3.10.620.30">
    <property type="match status" value="1"/>
</dbReference>
<evidence type="ECO:0000259" key="4">
    <source>
        <dbReference type="Pfam" id="PF04473"/>
    </source>
</evidence>
<evidence type="ECO:0000256" key="1">
    <source>
        <dbReference type="ARBA" id="ARBA00007458"/>
    </source>
</evidence>
<dbReference type="InterPro" id="IPR038765">
    <property type="entry name" value="Papain-like_cys_pep_sf"/>
</dbReference>
<accession>A2BKV9</accession>
<keyword evidence="2" id="KW-0175">Coiled coil</keyword>
<proteinExistence type="inferred from homology"/>
<dbReference type="AlphaFoldDB" id="A2BKV9"/>